<dbReference type="Gene3D" id="6.10.340.10">
    <property type="match status" value="1"/>
</dbReference>
<evidence type="ECO:0000256" key="12">
    <source>
        <dbReference type="ARBA" id="ARBA00022989"/>
    </source>
</evidence>
<keyword evidence="12 22" id="KW-1133">Transmembrane helix</keyword>
<dbReference type="PRINTS" id="PR00344">
    <property type="entry name" value="BCTRLSENSOR"/>
</dbReference>
<feature type="modified residue" description="Phosphohistidine" evidence="20">
    <location>
        <position position="1361"/>
    </location>
</feature>
<dbReference type="CDD" id="cd17546">
    <property type="entry name" value="REC_hyHK_CKI1_RcsC-like"/>
    <property type="match status" value="1"/>
</dbReference>
<dbReference type="SUPFAM" id="SSF55785">
    <property type="entry name" value="PYP-like sensor domain (PAS domain)"/>
    <property type="match status" value="4"/>
</dbReference>
<dbReference type="InterPro" id="IPR036097">
    <property type="entry name" value="HisK_dim/P_sf"/>
</dbReference>
<feature type="modified residue" description="4-aspartylphosphate" evidence="21">
    <location>
        <position position="1215"/>
    </location>
</feature>
<evidence type="ECO:0000256" key="16">
    <source>
        <dbReference type="ARBA" id="ARBA00058004"/>
    </source>
</evidence>
<dbReference type="FunFam" id="3.30.565.10:FF:000010">
    <property type="entry name" value="Sensor histidine kinase RcsC"/>
    <property type="match status" value="1"/>
</dbReference>
<evidence type="ECO:0000256" key="9">
    <source>
        <dbReference type="ARBA" id="ARBA00022741"/>
    </source>
</evidence>
<evidence type="ECO:0000256" key="7">
    <source>
        <dbReference type="ARBA" id="ARBA00022692"/>
    </source>
</evidence>
<dbReference type="SUPFAM" id="SSF47384">
    <property type="entry name" value="Homodimeric domain of signal transducing histidine kinase"/>
    <property type="match status" value="1"/>
</dbReference>
<evidence type="ECO:0000256" key="21">
    <source>
        <dbReference type="PROSITE-ProRule" id="PRU00169"/>
    </source>
</evidence>
<evidence type="ECO:0000256" key="1">
    <source>
        <dbReference type="ARBA" id="ARBA00000085"/>
    </source>
</evidence>
<dbReference type="Pfam" id="PF13188">
    <property type="entry name" value="PAS_8"/>
    <property type="match status" value="1"/>
</dbReference>
<evidence type="ECO:0000256" key="6">
    <source>
        <dbReference type="ARBA" id="ARBA00022679"/>
    </source>
</evidence>
<feature type="domain" description="Response regulatory" evidence="24">
    <location>
        <begin position="1165"/>
        <end position="1282"/>
    </location>
</feature>
<dbReference type="RefSeq" id="WP_198101233.1">
    <property type="nucleotide sequence ID" value="NZ_JAEDAL010000006.1"/>
</dbReference>
<feature type="domain" description="HPt" evidence="28">
    <location>
        <begin position="1322"/>
        <end position="1423"/>
    </location>
</feature>
<dbReference type="EMBL" id="JAEDAL010000006">
    <property type="protein sequence ID" value="MBH9553617.1"/>
    <property type="molecule type" value="Genomic_DNA"/>
</dbReference>
<dbReference type="PROSITE" id="PS50110">
    <property type="entry name" value="RESPONSE_REGULATORY"/>
    <property type="match status" value="2"/>
</dbReference>
<dbReference type="PROSITE" id="PS50894">
    <property type="entry name" value="HPT"/>
    <property type="match status" value="1"/>
</dbReference>
<dbReference type="CDD" id="cd00082">
    <property type="entry name" value="HisKA"/>
    <property type="match status" value="1"/>
</dbReference>
<keyword evidence="6" id="KW-0808">Transferase</keyword>
<keyword evidence="5 21" id="KW-0597">Phosphoprotein</keyword>
<dbReference type="SUPFAM" id="SSF55874">
    <property type="entry name" value="ATPase domain of HSP90 chaperone/DNA topoisomerase II/histidine kinase"/>
    <property type="match status" value="1"/>
</dbReference>
<keyword evidence="30" id="KW-1185">Reference proteome</keyword>
<dbReference type="SMART" id="SM00448">
    <property type="entry name" value="REC"/>
    <property type="match status" value="2"/>
</dbReference>
<comment type="caution">
    <text evidence="29">The sequence shown here is derived from an EMBL/GenBank/DDBJ whole genome shotgun (WGS) entry which is preliminary data.</text>
</comment>
<dbReference type="InterPro" id="IPR008207">
    <property type="entry name" value="Sig_transdc_His_kin_Hpt_dom"/>
</dbReference>
<feature type="domain" description="PAS" evidence="25">
    <location>
        <begin position="383"/>
        <end position="436"/>
    </location>
</feature>
<evidence type="ECO:0000256" key="2">
    <source>
        <dbReference type="ARBA" id="ARBA00004651"/>
    </source>
</evidence>
<dbReference type="InterPro" id="IPR003660">
    <property type="entry name" value="HAMP_dom"/>
</dbReference>
<dbReference type="Gene3D" id="3.30.565.10">
    <property type="entry name" value="Histidine kinase-like ATPase, C-terminal domain"/>
    <property type="match status" value="1"/>
</dbReference>
<dbReference type="InterPro" id="IPR001610">
    <property type="entry name" value="PAC"/>
</dbReference>
<evidence type="ECO:0000259" key="24">
    <source>
        <dbReference type="PROSITE" id="PS50110"/>
    </source>
</evidence>
<comment type="subcellular location">
    <subcellularLocation>
        <location evidence="2">Cell membrane</location>
        <topology evidence="2">Multi-pass membrane protein</topology>
    </subcellularLocation>
</comment>
<dbReference type="InterPro" id="IPR036641">
    <property type="entry name" value="HPT_dom_sf"/>
</dbReference>
<proteinExistence type="predicted"/>
<dbReference type="SMART" id="SM00388">
    <property type="entry name" value="HisKA"/>
    <property type="match status" value="1"/>
</dbReference>
<sequence>MKLRVLVPLLMTATALSAMAIGYRLSLTDSRDWLLDSARRDGLALVERLSRLAELEQAEHPAKVEADLLLSATDLRIDALLLTDPDLRVLAANRRAWRGQSLDAVWPAFGPPQIAAARQAHSPQIRHLADQQLMTVATSFALKGRAQEIRGQQRGLLLLVMDLSGVYRQAQLQALNRLAPMAGVSLAALALLMWVIRRHVSRPLAAIQSASEAFMAAPDQLHAAPEHGLEETARLGRSLNALQSSVRQSRAQLRESEAHFRMLADAGHLRVWGLTPEGTVDYANAGLRDAVGWPADGEVAPAQWQHLLAHDANATAAQLIAAAWQQQRGFSAELELETASGATQWLLCEGSPRHNDAGQWTGYWVQGLDITARKHEMTALAASEQRQASLINGAMDAIISTDAEQRIVLFNPAAERMFGCKAEEVLGRNLSIFLPEAVRGSHPKHLRRMMVDDARPESNALMGGRMLHALRTDGSSFPIEASVSHMRVGTQHLFTAIVRDVTERERARAELRSREGIFTAIADQAREAIVLVDADTGRFLEFNRAAHEELGYSAEEFGGMGLADVVPEGEGASRVARLKTLVEGRPAVLEEQHRRKDGSLRDVRISAQSVLVQGQRRLAAIWSDITEAKAQARELDAFRTRLQALVEERTAELHSATAALQSIHDEQIALFDAAPVGIALITDQRLVRCNPRLETLLRAAAGSLTGRRVESVLPLEALRIAGERSSQDHHVARQDGSLFWARLTAQRLELPAPSTGALLILEDIDQEHAAAQALQEAKDLAESAARMKSDFLANMSHEIRTPLNAVLGMAHLSLRTELSAKQRGYLNNIQSAGQHLLTLLNDLLDLSKIEAGKLELEHAPFSLDKVLGNLRTLIAPAAAAKGLELVFDVGADVPREVVGDGLRLGQILINYTSNAVKFTQSGEVTVAVRQLDLREGHTHLRFEVQDTGIGLSADQRRQLFIAFQQADPSTTRKFGGTGLGLSIAKRLAGLMGGQVGVESQLGQGSTFWVDLWLPLAADAASPHPTQLQGLNVWLVDDSPHASASLQSTLSPWGVRVRPFGSAAEVLAEASRSLPPDWVFVDHQLPDASGGELIRALQTLIAQPAPRWVLLTEPHVGSRSQEPPPQCHELAKPPTASDLLDLLMGGLETPAAVDHTPQDRWAAGRRILLVEDNAINRQVAQELLEETGALVVEAENGEVALRRLEQEPAFDLVFMDMQMPVLDGVEATRRLRNDPRWPTLPVVAMTANALAQDRDLCLSAGMNDFLSKPIEPDSLYALLHRWLPNAPSAELPVGPTIDPVSAADAHGLPVLDTAKGLRACLGKTAMYQRLLGQFVQQYANEPSLIETDWAASRQAEAERRAHTLKGVSAQLGALPLSQAASDLEKALHAQRGQPAPQWPAPVHAAFAAQMRKVQAAIAQHLAESPPPPAAEVGPAAWASALDGLTARLERGDPEAAEWLQTHEPALRLALGTRFASVSRAIENFDFEQALQLCQGETAS</sequence>
<comment type="catalytic activity">
    <reaction evidence="1">
        <text>ATP + protein L-histidine = ADP + protein N-phospho-L-histidine.</text>
        <dbReference type="EC" id="2.7.13.3"/>
    </reaction>
</comment>
<evidence type="ECO:0000256" key="18">
    <source>
        <dbReference type="ARBA" id="ARBA00068150"/>
    </source>
</evidence>
<dbReference type="InterPro" id="IPR001789">
    <property type="entry name" value="Sig_transdc_resp-reg_receiver"/>
</dbReference>
<evidence type="ECO:0000313" key="30">
    <source>
        <dbReference type="Proteomes" id="UP000620139"/>
    </source>
</evidence>
<dbReference type="GO" id="GO:0005524">
    <property type="term" value="F:ATP binding"/>
    <property type="evidence" value="ECO:0007669"/>
    <property type="project" value="UniProtKB-KW"/>
</dbReference>
<dbReference type="InterPro" id="IPR005467">
    <property type="entry name" value="His_kinase_dom"/>
</dbReference>
<dbReference type="InterPro" id="IPR013656">
    <property type="entry name" value="PAS_4"/>
</dbReference>
<dbReference type="SUPFAM" id="SSF47226">
    <property type="entry name" value="Histidine-containing phosphotransfer domain, HPT domain"/>
    <property type="match status" value="1"/>
</dbReference>
<gene>
    <name evidence="29" type="ORF">I7X43_12270</name>
</gene>
<comment type="subunit">
    <text evidence="17">At low DSF concentrations, interacts with RpfF.</text>
</comment>
<dbReference type="SUPFAM" id="SSF52172">
    <property type="entry name" value="CheY-like"/>
    <property type="match status" value="2"/>
</dbReference>
<dbReference type="InterPro" id="IPR000700">
    <property type="entry name" value="PAS-assoc_C"/>
</dbReference>
<dbReference type="PANTHER" id="PTHR45339:SF1">
    <property type="entry name" value="HYBRID SIGNAL TRANSDUCTION HISTIDINE KINASE J"/>
    <property type="match status" value="1"/>
</dbReference>
<dbReference type="CDD" id="cd00156">
    <property type="entry name" value="REC"/>
    <property type="match status" value="1"/>
</dbReference>
<feature type="transmembrane region" description="Helical" evidence="22">
    <location>
        <begin position="178"/>
        <end position="196"/>
    </location>
</feature>
<organism evidence="29 30">
    <name type="scientific">Inhella gelatinilytica</name>
    <dbReference type="NCBI Taxonomy" id="2795030"/>
    <lineage>
        <taxon>Bacteria</taxon>
        <taxon>Pseudomonadati</taxon>
        <taxon>Pseudomonadota</taxon>
        <taxon>Betaproteobacteria</taxon>
        <taxon>Burkholderiales</taxon>
        <taxon>Sphaerotilaceae</taxon>
        <taxon>Inhella</taxon>
    </lineage>
</organism>
<dbReference type="Pfam" id="PF08448">
    <property type="entry name" value="PAS_4"/>
    <property type="match status" value="1"/>
</dbReference>
<dbReference type="SMART" id="SM00387">
    <property type="entry name" value="HATPase_c"/>
    <property type="match status" value="1"/>
</dbReference>
<reference evidence="29" key="1">
    <citation type="submission" date="2020-12" db="EMBL/GenBank/DDBJ databases">
        <title>The genome sequence of Inhella sp. 4Y17.</title>
        <authorList>
            <person name="Liu Y."/>
        </authorList>
    </citation>
    <scope>NUCLEOTIDE SEQUENCE</scope>
    <source>
        <strain evidence="29">4Y10</strain>
    </source>
</reference>
<evidence type="ECO:0000256" key="20">
    <source>
        <dbReference type="PROSITE-ProRule" id="PRU00110"/>
    </source>
</evidence>
<feature type="domain" description="HAMP" evidence="27">
    <location>
        <begin position="198"/>
        <end position="251"/>
    </location>
</feature>
<keyword evidence="8" id="KW-0732">Signal</keyword>
<dbReference type="NCBIfam" id="TIGR00229">
    <property type="entry name" value="sensory_box"/>
    <property type="match status" value="3"/>
</dbReference>
<dbReference type="Pfam" id="PF02518">
    <property type="entry name" value="HATPase_c"/>
    <property type="match status" value="1"/>
</dbReference>
<keyword evidence="14" id="KW-0843">Virulence</keyword>
<evidence type="ECO:0000259" key="25">
    <source>
        <dbReference type="PROSITE" id="PS50112"/>
    </source>
</evidence>
<dbReference type="Gene3D" id="1.20.120.160">
    <property type="entry name" value="HPT domain"/>
    <property type="match status" value="1"/>
</dbReference>
<evidence type="ECO:0000256" key="19">
    <source>
        <dbReference type="ARBA" id="ARBA00070152"/>
    </source>
</evidence>
<keyword evidence="15 22" id="KW-0472">Membrane</keyword>
<evidence type="ECO:0000259" key="27">
    <source>
        <dbReference type="PROSITE" id="PS50885"/>
    </source>
</evidence>
<dbReference type="PROSITE" id="PS50113">
    <property type="entry name" value="PAC"/>
    <property type="match status" value="1"/>
</dbReference>
<dbReference type="Pfam" id="PF00072">
    <property type="entry name" value="Response_reg"/>
    <property type="match status" value="1"/>
</dbReference>
<dbReference type="CDD" id="cd00130">
    <property type="entry name" value="PAS"/>
    <property type="match status" value="2"/>
</dbReference>
<dbReference type="Proteomes" id="UP000620139">
    <property type="component" value="Unassembled WGS sequence"/>
</dbReference>
<evidence type="ECO:0000259" key="28">
    <source>
        <dbReference type="PROSITE" id="PS50894"/>
    </source>
</evidence>
<keyword evidence="7 22" id="KW-0812">Transmembrane</keyword>
<evidence type="ECO:0000256" key="10">
    <source>
        <dbReference type="ARBA" id="ARBA00022777"/>
    </source>
</evidence>
<dbReference type="PANTHER" id="PTHR45339">
    <property type="entry name" value="HYBRID SIGNAL TRANSDUCTION HISTIDINE KINASE J"/>
    <property type="match status" value="1"/>
</dbReference>
<evidence type="ECO:0000313" key="29">
    <source>
        <dbReference type="EMBL" id="MBH9553617.1"/>
    </source>
</evidence>
<dbReference type="GO" id="GO:0005886">
    <property type="term" value="C:plasma membrane"/>
    <property type="evidence" value="ECO:0007669"/>
    <property type="project" value="UniProtKB-SubCell"/>
</dbReference>
<name>A0A931IXB7_9BURK</name>
<dbReference type="PROSITE" id="PS50885">
    <property type="entry name" value="HAMP"/>
    <property type="match status" value="1"/>
</dbReference>
<dbReference type="Pfam" id="PF00512">
    <property type="entry name" value="HisKA"/>
    <property type="match status" value="1"/>
</dbReference>
<evidence type="ECO:0000256" key="4">
    <source>
        <dbReference type="ARBA" id="ARBA00022475"/>
    </source>
</evidence>
<dbReference type="PROSITE" id="PS50112">
    <property type="entry name" value="PAS"/>
    <property type="match status" value="2"/>
</dbReference>
<dbReference type="GO" id="GO:0000155">
    <property type="term" value="F:phosphorelay sensor kinase activity"/>
    <property type="evidence" value="ECO:0007669"/>
    <property type="project" value="InterPro"/>
</dbReference>
<evidence type="ECO:0000256" key="15">
    <source>
        <dbReference type="ARBA" id="ARBA00023136"/>
    </source>
</evidence>
<evidence type="ECO:0000256" key="14">
    <source>
        <dbReference type="ARBA" id="ARBA00023026"/>
    </source>
</evidence>
<evidence type="ECO:0000259" key="23">
    <source>
        <dbReference type="PROSITE" id="PS50109"/>
    </source>
</evidence>
<accession>A0A931IXB7</accession>
<evidence type="ECO:0000256" key="5">
    <source>
        <dbReference type="ARBA" id="ARBA00022553"/>
    </source>
</evidence>
<dbReference type="InterPro" id="IPR004358">
    <property type="entry name" value="Sig_transdc_His_kin-like_C"/>
</dbReference>
<dbReference type="InterPro" id="IPR000014">
    <property type="entry name" value="PAS"/>
</dbReference>
<protein>
    <recommendedName>
        <fullName evidence="18">Sensory/regulatory protein RpfC</fullName>
        <ecNumber evidence="3">2.7.13.3</ecNumber>
    </recommendedName>
    <alternativeName>
        <fullName evidence="19">Virulence sensor protein BvgS</fullName>
    </alternativeName>
</protein>
<dbReference type="SMART" id="SM00086">
    <property type="entry name" value="PAC"/>
    <property type="match status" value="4"/>
</dbReference>
<dbReference type="Pfam" id="PF01627">
    <property type="entry name" value="Hpt"/>
    <property type="match status" value="1"/>
</dbReference>
<dbReference type="SMART" id="SM00091">
    <property type="entry name" value="PAS"/>
    <property type="match status" value="4"/>
</dbReference>
<evidence type="ECO:0000256" key="22">
    <source>
        <dbReference type="SAM" id="Phobius"/>
    </source>
</evidence>
<dbReference type="Gene3D" id="3.40.50.2300">
    <property type="match status" value="2"/>
</dbReference>
<feature type="domain" description="Response regulatory" evidence="24">
    <location>
        <begin position="1031"/>
        <end position="1146"/>
    </location>
</feature>
<dbReference type="FunFam" id="1.10.287.130:FF:000002">
    <property type="entry name" value="Two-component osmosensing histidine kinase"/>
    <property type="match status" value="1"/>
</dbReference>
<keyword evidence="13" id="KW-0902">Two-component regulatory system</keyword>
<feature type="modified residue" description="4-aspartylphosphate" evidence="21">
    <location>
        <position position="1081"/>
    </location>
</feature>
<evidence type="ECO:0000256" key="13">
    <source>
        <dbReference type="ARBA" id="ARBA00023012"/>
    </source>
</evidence>
<dbReference type="InterPro" id="IPR035965">
    <property type="entry name" value="PAS-like_dom_sf"/>
</dbReference>
<keyword evidence="10" id="KW-0418">Kinase</keyword>
<evidence type="ECO:0000256" key="8">
    <source>
        <dbReference type="ARBA" id="ARBA00022729"/>
    </source>
</evidence>
<dbReference type="InterPro" id="IPR003661">
    <property type="entry name" value="HisK_dim/P_dom"/>
</dbReference>
<dbReference type="PROSITE" id="PS50109">
    <property type="entry name" value="HIS_KIN"/>
    <property type="match status" value="1"/>
</dbReference>
<evidence type="ECO:0000259" key="26">
    <source>
        <dbReference type="PROSITE" id="PS50113"/>
    </source>
</evidence>
<feature type="domain" description="PAC" evidence="26">
    <location>
        <begin position="330"/>
        <end position="382"/>
    </location>
</feature>
<feature type="domain" description="Histidine kinase" evidence="23">
    <location>
        <begin position="794"/>
        <end position="1015"/>
    </location>
</feature>
<keyword evidence="4" id="KW-1003">Cell membrane</keyword>
<evidence type="ECO:0000256" key="17">
    <source>
        <dbReference type="ARBA" id="ARBA00064003"/>
    </source>
</evidence>
<keyword evidence="11" id="KW-0067">ATP-binding</keyword>
<dbReference type="InterPro" id="IPR003594">
    <property type="entry name" value="HATPase_dom"/>
</dbReference>
<dbReference type="Pfam" id="PF13426">
    <property type="entry name" value="PAS_9"/>
    <property type="match status" value="2"/>
</dbReference>
<dbReference type="CDD" id="cd16922">
    <property type="entry name" value="HATPase_EvgS-ArcB-TorS-like"/>
    <property type="match status" value="1"/>
</dbReference>
<evidence type="ECO:0000256" key="3">
    <source>
        <dbReference type="ARBA" id="ARBA00012438"/>
    </source>
</evidence>
<feature type="domain" description="PAS" evidence="25">
    <location>
        <begin position="514"/>
        <end position="585"/>
    </location>
</feature>
<dbReference type="InterPro" id="IPR036890">
    <property type="entry name" value="HATPase_C_sf"/>
</dbReference>
<dbReference type="Gene3D" id="1.10.287.130">
    <property type="match status" value="1"/>
</dbReference>
<dbReference type="EC" id="2.7.13.3" evidence="3"/>
<keyword evidence="9" id="KW-0547">Nucleotide-binding</keyword>
<comment type="function">
    <text evidence="16">Member of the two-component regulatory system BvgS/BvgA. Phosphorylates BvgA via a four-step phosphorelay in response to environmental signals.</text>
</comment>
<dbReference type="InterPro" id="IPR011006">
    <property type="entry name" value="CheY-like_superfamily"/>
</dbReference>
<dbReference type="Gene3D" id="3.30.450.20">
    <property type="entry name" value="PAS domain"/>
    <property type="match status" value="4"/>
</dbReference>
<evidence type="ECO:0000256" key="11">
    <source>
        <dbReference type="ARBA" id="ARBA00022840"/>
    </source>
</evidence>